<evidence type="ECO:0000313" key="2">
    <source>
        <dbReference type="Proteomes" id="UP000786811"/>
    </source>
</evidence>
<dbReference type="AlphaFoldDB" id="A0A8J2HEP7"/>
<evidence type="ECO:0000313" key="1">
    <source>
        <dbReference type="EMBL" id="CAG5093193.1"/>
    </source>
</evidence>
<reference evidence="1" key="1">
    <citation type="submission" date="2021-04" db="EMBL/GenBank/DDBJ databases">
        <authorList>
            <person name="Chebbi M.A.C M."/>
        </authorList>
    </citation>
    <scope>NUCLEOTIDE SEQUENCE</scope>
</reference>
<keyword evidence="2" id="KW-1185">Reference proteome</keyword>
<protein>
    <submittedName>
        <fullName evidence="1">Uncharacterized protein</fullName>
    </submittedName>
</protein>
<sequence length="80" mass="9524">MLQPVNHSNVDIGKLDLRRHLWSSKLTTDPAKRGETRNTTCAHVFFLPRFDLPRADTFFYSEEFVDFYYKEYFGILAFEI</sequence>
<organism evidence="1 2">
    <name type="scientific">Cotesia congregata</name>
    <name type="common">Parasitoid wasp</name>
    <name type="synonym">Apanteles congregatus</name>
    <dbReference type="NCBI Taxonomy" id="51543"/>
    <lineage>
        <taxon>Eukaryota</taxon>
        <taxon>Metazoa</taxon>
        <taxon>Ecdysozoa</taxon>
        <taxon>Arthropoda</taxon>
        <taxon>Hexapoda</taxon>
        <taxon>Insecta</taxon>
        <taxon>Pterygota</taxon>
        <taxon>Neoptera</taxon>
        <taxon>Endopterygota</taxon>
        <taxon>Hymenoptera</taxon>
        <taxon>Apocrita</taxon>
        <taxon>Ichneumonoidea</taxon>
        <taxon>Braconidae</taxon>
        <taxon>Microgastrinae</taxon>
        <taxon>Cotesia</taxon>
    </lineage>
</organism>
<proteinExistence type="predicted"/>
<name>A0A8J2HEP7_COTCN</name>
<comment type="caution">
    <text evidence="1">The sequence shown here is derived from an EMBL/GenBank/DDBJ whole genome shotgun (WGS) entry which is preliminary data.</text>
</comment>
<dbReference type="Proteomes" id="UP000786811">
    <property type="component" value="Unassembled WGS sequence"/>
</dbReference>
<accession>A0A8J2HEP7</accession>
<dbReference type="EMBL" id="CAJNRD030001120">
    <property type="protein sequence ID" value="CAG5093193.1"/>
    <property type="molecule type" value="Genomic_DNA"/>
</dbReference>
<gene>
    <name evidence="1" type="ORF">HICCMSTLAB_LOCUS6661</name>
</gene>